<dbReference type="Gene3D" id="3.80.10.10">
    <property type="entry name" value="Ribonuclease Inhibitor"/>
    <property type="match status" value="4"/>
</dbReference>
<organism evidence="9 10">
    <name type="scientific">Quillaja saponaria</name>
    <name type="common">Soap bark tree</name>
    <dbReference type="NCBI Taxonomy" id="32244"/>
    <lineage>
        <taxon>Eukaryota</taxon>
        <taxon>Viridiplantae</taxon>
        <taxon>Streptophyta</taxon>
        <taxon>Embryophyta</taxon>
        <taxon>Tracheophyta</taxon>
        <taxon>Spermatophyta</taxon>
        <taxon>Magnoliopsida</taxon>
        <taxon>eudicotyledons</taxon>
        <taxon>Gunneridae</taxon>
        <taxon>Pentapetalae</taxon>
        <taxon>rosids</taxon>
        <taxon>fabids</taxon>
        <taxon>Fabales</taxon>
        <taxon>Quillajaceae</taxon>
        <taxon>Quillaja</taxon>
    </lineage>
</organism>
<evidence type="ECO:0000313" key="9">
    <source>
        <dbReference type="EMBL" id="KAJ7964076.1"/>
    </source>
</evidence>
<feature type="region of interest" description="Disordered" evidence="6">
    <location>
        <begin position="1602"/>
        <end position="1650"/>
    </location>
</feature>
<dbReference type="SUPFAM" id="SSF52058">
    <property type="entry name" value="L domain-like"/>
    <property type="match status" value="2"/>
</dbReference>
<dbReference type="GO" id="GO:0005524">
    <property type="term" value="F:ATP binding"/>
    <property type="evidence" value="ECO:0007669"/>
    <property type="project" value="UniProtKB-KW"/>
</dbReference>
<feature type="domain" description="NB-ARC" evidence="7">
    <location>
        <begin position="146"/>
        <end position="307"/>
    </location>
</feature>
<dbReference type="SUPFAM" id="SSF52540">
    <property type="entry name" value="P-loop containing nucleoside triphosphate hydrolases"/>
    <property type="match status" value="1"/>
</dbReference>
<feature type="domain" description="Disease resistance protein At4g27190-like leucine-rich repeats" evidence="8">
    <location>
        <begin position="1434"/>
        <end position="1537"/>
    </location>
</feature>
<keyword evidence="5" id="KW-0175">Coiled coil</keyword>
<name>A0AAD7PQ41_QUISA</name>
<evidence type="ECO:0000256" key="5">
    <source>
        <dbReference type="SAM" id="Coils"/>
    </source>
</evidence>
<keyword evidence="10" id="KW-1185">Reference proteome</keyword>
<dbReference type="KEGG" id="qsa:O6P43_013941"/>
<dbReference type="FunFam" id="3.40.50.300:FF:001091">
    <property type="entry name" value="Probable disease resistance protein At1g61300"/>
    <property type="match status" value="1"/>
</dbReference>
<feature type="domain" description="Disease resistance protein At4g27190-like leucine-rich repeats" evidence="8">
    <location>
        <begin position="951"/>
        <end position="1066"/>
    </location>
</feature>
<sequence length="1863" mass="212683">MDIVINIAGTVVEYTVGRIAHQLGYLFFYKNNVKELQTIKGNLQKSVDDYKRKGEEIVDDVGVWLKDANELLEKTMAFNGNTAGCSKLSCPNLGLRHQLSRKATKMTQEISKFQNGGKYDGISYPKDPQKIISFVTTDYQAYKSREEVLAQILEALRDPNVHIVGVHGLGGVGKTTLVEQVGKKAKEDKLFDAVVMATVKQNPDMEKVQMKIAEMLGFELKGENEILKASNLIDRLNLEKTVLVILDDIWERLDLRKIGIPNDHKGCKILITSRSKEVLSSGMGSNTNFPIGVLSEEESRELFRKMAELDGSKKSSDFLSLGDEIVSCCGGLPIAIVTVARALRKKKLSEWKDALRQLKNNSSGMEDVNASIQLSYDYLGSSELKSICLLCAVLGNYVDIEDLMKYGKGLGILQGGDSIENARSRLCTLVSKLKASYLLLDGYSSNFLTMHDVVRDFAISIAFKHEHIFTVRYSKLDEWPDEDQMKDFTKIILEQSDVSVELPEELKCPNLDLFLISNPDLFLISDTDFPLRIPDGLFKGTRGLKVLVLTAMSLSSLPTSLALLSNLQTLRLDRCKLEDISLIGELKNLKILTLLESEIKQLPPEMKQLTKLQLLDLKGSKIENVIPSKVLASLKNLEELNMERCNVPWTIEEDQNNQIFTYSSLEELNHMHHLKALNINIFDSRLLQSDLSLGKLERYKILIGDSWYWFDEYDTSKTLKLSLDTDILPQIGVKTLMKTVEVLHLEKLFGVKNLLYDLNEDFPKLKYLRIQNNAEIEYVINSSMEPTRPHNVFPMLESLILSKLSKLEKIWHVQRSTTTAFFSELRTIRVEGCPCLKNLFSFWMVVRGLTQLTEMEIKGCNSVEEIIVLEEREEIVSKNDSNDKIEFPELLYLRLDSLPMLIGFSFHYERKTSLRTPQSTSSIQSNDEIVREDELGSDIPLFDQKVLFPKLETLEITSLKRLTKIWHQQELIPPKSFRNLKKLTIDSCEKLVTIFPSHMPIKEFQTLQTLSIRDCGSLEEIFDLQGDSNDTEIHEDGVVMQLKTLELKRLPKLKHIWNYKDCHGNLQCVKEEGTQEPFCCKFELLQLTSFLLKDLSELVNFYPGKHILECPQLKELKMEGCNEAKVLFTNEAYEEGQLATCHQSISSADKKSMQRLRHDISSAVFSFSIRSLNNLEELVIGDCHSLGQLFNMDGHIGMYLKNLTSITITNCPSLRYLFTSAMALGLAHLQRITIKKCSLIEEIIRMPIGIAEAEEVTVDVEKVFPQLMYLHLESMTLLKSFYVGSGTFLCPILKELILRDCPKFKAFVFTGIINNQIMFPKLEEFSFGCRDTDYGMWYVQFSEGLHYSPKSLILKDQLWDESSLFPFWFLERFHNLNQLHVKNAIVKEFYLRDQGSNDNGEKNGCIARTFSQLKKLNLSNLGNLKVSFLFLAPSWRNLTVLRVTGCDGLLNLISSSTAKSLVELKFLSVTKCEQMVEIIANEGGDEEAEVEIVFYKLKYLVLKKLKTLASFYSGNYALKFPALEKLIIVECPQMNIFSRAILVTPILERIELGINTEYFWKSPLWKDNWETSIDSKLRDPFMLDWFWEDNLNTTLQELYEMKSQEKDEEGLSNNEEMMKPEEDPGRGADDRDNEGENSKKVGGNEEITPVIDSTPISKEDRALVSCKDDEEPFMDNFLSLTSTIDSSEDTRVINTLQPSGEMVDFHGLCQVDKSFMFLLDEANCTMKDQLIECQRRHPLTFRQLAYASLGHVLFLLKNIKIKDMVHHRDELELFWEATKAMKFDLEWLSPIVERALSSTTVLQKASSIGKLQEKFKILSTEANELHERLKVIEQKMIDTKDEISLIENNLLSLGIKDVSGCFM</sequence>
<dbReference type="Pfam" id="PF00931">
    <property type="entry name" value="NB-ARC"/>
    <property type="match status" value="1"/>
</dbReference>
<feature type="compositionally biased region" description="Basic and acidic residues" evidence="6">
    <location>
        <begin position="1616"/>
        <end position="1643"/>
    </location>
</feature>
<feature type="domain" description="Disease resistance protein At4g27190-like leucine-rich repeats" evidence="8">
    <location>
        <begin position="1200"/>
        <end position="1306"/>
    </location>
</feature>
<keyword evidence="4" id="KW-0067">ATP-binding</keyword>
<dbReference type="GO" id="GO:0006952">
    <property type="term" value="P:defense response"/>
    <property type="evidence" value="ECO:0007669"/>
    <property type="project" value="UniProtKB-KW"/>
</dbReference>
<dbReference type="Gene3D" id="1.10.8.430">
    <property type="entry name" value="Helical domain of apoptotic protease-activating factors"/>
    <property type="match status" value="1"/>
</dbReference>
<dbReference type="InterPro" id="IPR050905">
    <property type="entry name" value="Plant_NBS-LRR"/>
</dbReference>
<dbReference type="InterPro" id="IPR002182">
    <property type="entry name" value="NB-ARC"/>
</dbReference>
<proteinExistence type="inferred from homology"/>
<dbReference type="InterPro" id="IPR057135">
    <property type="entry name" value="At4g27190-like_LRR"/>
</dbReference>
<evidence type="ECO:0000256" key="6">
    <source>
        <dbReference type="SAM" id="MobiDB-lite"/>
    </source>
</evidence>
<dbReference type="PANTHER" id="PTHR33463:SF198">
    <property type="entry name" value="RPP4C3"/>
    <property type="match status" value="1"/>
</dbReference>
<keyword evidence="2" id="KW-0547">Nucleotide-binding</keyword>
<evidence type="ECO:0000256" key="2">
    <source>
        <dbReference type="ARBA" id="ARBA00022741"/>
    </source>
</evidence>
<keyword evidence="3" id="KW-0611">Plant defense</keyword>
<dbReference type="Pfam" id="PF23247">
    <property type="entry name" value="LRR_RPS2"/>
    <property type="match status" value="4"/>
</dbReference>
<dbReference type="EMBL" id="JARAOO010000006">
    <property type="protein sequence ID" value="KAJ7964076.1"/>
    <property type="molecule type" value="Genomic_DNA"/>
</dbReference>
<dbReference type="GO" id="GO:0043531">
    <property type="term" value="F:ADP binding"/>
    <property type="evidence" value="ECO:0007669"/>
    <property type="project" value="InterPro"/>
</dbReference>
<dbReference type="InterPro" id="IPR027417">
    <property type="entry name" value="P-loop_NTPase"/>
</dbReference>
<gene>
    <name evidence="9" type="ORF">O6P43_013941</name>
</gene>
<dbReference type="Gene3D" id="3.40.50.300">
    <property type="entry name" value="P-loop containing nucleotide triphosphate hydrolases"/>
    <property type="match status" value="1"/>
</dbReference>
<dbReference type="SUPFAM" id="SSF52047">
    <property type="entry name" value="RNI-like"/>
    <property type="match status" value="1"/>
</dbReference>
<evidence type="ECO:0000256" key="4">
    <source>
        <dbReference type="ARBA" id="ARBA00022840"/>
    </source>
</evidence>
<dbReference type="PRINTS" id="PR00364">
    <property type="entry name" value="DISEASERSIST"/>
</dbReference>
<feature type="domain" description="Disease resistance protein At4g27190-like leucine-rich repeats" evidence="8">
    <location>
        <begin position="798"/>
        <end position="901"/>
    </location>
</feature>
<accession>A0AAD7PQ41</accession>
<evidence type="ECO:0000259" key="8">
    <source>
        <dbReference type="Pfam" id="PF23247"/>
    </source>
</evidence>
<dbReference type="InterPro" id="IPR042197">
    <property type="entry name" value="Apaf_helical"/>
</dbReference>
<protein>
    <submittedName>
        <fullName evidence="9">Disease resistance protein</fullName>
    </submittedName>
</protein>
<evidence type="ECO:0000259" key="7">
    <source>
        <dbReference type="Pfam" id="PF00931"/>
    </source>
</evidence>
<comment type="similarity">
    <text evidence="1">Belongs to the disease resistance NB-LRR family.</text>
</comment>
<evidence type="ECO:0000256" key="1">
    <source>
        <dbReference type="ARBA" id="ARBA00008894"/>
    </source>
</evidence>
<comment type="caution">
    <text evidence="9">The sequence shown here is derived from an EMBL/GenBank/DDBJ whole genome shotgun (WGS) entry which is preliminary data.</text>
</comment>
<evidence type="ECO:0000313" key="10">
    <source>
        <dbReference type="Proteomes" id="UP001163823"/>
    </source>
</evidence>
<dbReference type="PANTHER" id="PTHR33463">
    <property type="entry name" value="NB-ARC DOMAIN-CONTAINING PROTEIN-RELATED"/>
    <property type="match status" value="1"/>
</dbReference>
<dbReference type="InterPro" id="IPR032675">
    <property type="entry name" value="LRR_dom_sf"/>
</dbReference>
<feature type="coiled-coil region" evidence="5">
    <location>
        <begin position="1808"/>
        <end position="1849"/>
    </location>
</feature>
<dbReference type="Proteomes" id="UP001163823">
    <property type="component" value="Chromosome 6"/>
</dbReference>
<reference evidence="9" key="1">
    <citation type="journal article" date="2023" name="Science">
        <title>Elucidation of the pathway for biosynthesis of saponin adjuvants from the soapbark tree.</title>
        <authorList>
            <person name="Reed J."/>
            <person name="Orme A."/>
            <person name="El-Demerdash A."/>
            <person name="Owen C."/>
            <person name="Martin L.B.B."/>
            <person name="Misra R.C."/>
            <person name="Kikuchi S."/>
            <person name="Rejzek M."/>
            <person name="Martin A.C."/>
            <person name="Harkess A."/>
            <person name="Leebens-Mack J."/>
            <person name="Louveau T."/>
            <person name="Stephenson M.J."/>
            <person name="Osbourn A."/>
        </authorList>
    </citation>
    <scope>NUCLEOTIDE SEQUENCE</scope>
    <source>
        <strain evidence="9">S10</strain>
    </source>
</reference>
<evidence type="ECO:0000256" key="3">
    <source>
        <dbReference type="ARBA" id="ARBA00022821"/>
    </source>
</evidence>